<dbReference type="Proteomes" id="UP001363151">
    <property type="component" value="Unassembled WGS sequence"/>
</dbReference>
<comment type="caution">
    <text evidence="1">The sequence shown here is derived from an EMBL/GenBank/DDBJ whole genome shotgun (WGS) entry which is preliminary data.</text>
</comment>
<keyword evidence="2" id="KW-1185">Reference proteome</keyword>
<evidence type="ECO:0000313" key="2">
    <source>
        <dbReference type="Proteomes" id="UP001363151"/>
    </source>
</evidence>
<sequence>MADYEAWVAGGAAVGESDESDGADWLLDELLTGLRTPDAPTSAARAEYGADAEAAVRRGAADAVAANLATLEGDALALADPDGFLFSNFAVVHLRGR</sequence>
<protein>
    <submittedName>
        <fullName evidence="1">Coproporphyrinogen oxidase</fullName>
    </submittedName>
</protein>
<organism evidence="1 2">
    <name type="scientific">Aureococcus anophagefferens</name>
    <name type="common">Harmful bloom alga</name>
    <dbReference type="NCBI Taxonomy" id="44056"/>
    <lineage>
        <taxon>Eukaryota</taxon>
        <taxon>Sar</taxon>
        <taxon>Stramenopiles</taxon>
        <taxon>Ochrophyta</taxon>
        <taxon>Pelagophyceae</taxon>
        <taxon>Pelagomonadales</taxon>
        <taxon>Pelagomonadaceae</taxon>
        <taxon>Aureococcus</taxon>
    </lineage>
</organism>
<proteinExistence type="predicted"/>
<dbReference type="EMBL" id="JBBJCI010000040">
    <property type="protein sequence ID" value="KAK7249713.1"/>
    <property type="molecule type" value="Genomic_DNA"/>
</dbReference>
<reference evidence="1 2" key="1">
    <citation type="submission" date="2024-03" db="EMBL/GenBank/DDBJ databases">
        <title>Aureococcus anophagefferens CCMP1851 and Kratosvirus quantuckense: Draft genome of a second virus-susceptible host strain in the model system.</title>
        <authorList>
            <person name="Chase E."/>
            <person name="Truchon A.R."/>
            <person name="Schepens W."/>
            <person name="Wilhelm S.W."/>
        </authorList>
    </citation>
    <scope>NUCLEOTIDE SEQUENCE [LARGE SCALE GENOMIC DNA]</scope>
    <source>
        <strain evidence="1 2">CCMP1851</strain>
    </source>
</reference>
<evidence type="ECO:0000313" key="1">
    <source>
        <dbReference type="EMBL" id="KAK7249713.1"/>
    </source>
</evidence>
<name>A0ABR1G952_AURAN</name>
<gene>
    <name evidence="1" type="ORF">SO694_00004441</name>
</gene>
<accession>A0ABR1G952</accession>